<dbReference type="PANTHER" id="PTHR10000:SF53">
    <property type="entry name" value="5-AMINO-6-(5-PHOSPHO-D-RIBITYLAMINO)URACIL PHOSPHATASE YBJI-RELATED"/>
    <property type="match status" value="1"/>
</dbReference>
<dbReference type="Proteomes" id="UP000288675">
    <property type="component" value="Chromosome"/>
</dbReference>
<gene>
    <name evidence="1" type="ORF">EQZ20_15680</name>
</gene>
<keyword evidence="1" id="KW-0378">Hydrolase</keyword>
<name>A0AAJ3Z086_9BACI</name>
<evidence type="ECO:0000313" key="1">
    <source>
        <dbReference type="EMBL" id="QAT66203.1"/>
    </source>
</evidence>
<dbReference type="KEGG" id="bgy:BGLY_3113"/>
<dbReference type="InterPro" id="IPR023214">
    <property type="entry name" value="HAD_sf"/>
</dbReference>
<dbReference type="AlphaFoldDB" id="A0AAJ3Z086"/>
<dbReference type="InterPro" id="IPR006379">
    <property type="entry name" value="HAD-SF_hydro_IIB"/>
</dbReference>
<protein>
    <submittedName>
        <fullName evidence="1">HAD-IIB family hydrolase</fullName>
    </submittedName>
</protein>
<sequence length="113" mass="13143">MSIKLIAVDMDGTFLDDEIKYNKERFMKQYRELKARGIKFVVASGNPYYQLKSFFPSIENEIAFVAENGAYIVDSGQELFSGEMSKETIKKIIMHLKCYLFMIKSLHIKTIQK</sequence>
<dbReference type="EMBL" id="CP035232">
    <property type="protein sequence ID" value="QAT66203.1"/>
    <property type="molecule type" value="Genomic_DNA"/>
</dbReference>
<dbReference type="GO" id="GO:0005829">
    <property type="term" value="C:cytosol"/>
    <property type="evidence" value="ECO:0007669"/>
    <property type="project" value="TreeGrafter"/>
</dbReference>
<reference evidence="1 2" key="1">
    <citation type="submission" date="2019-01" db="EMBL/GenBank/DDBJ databases">
        <title>Genome sequence of Bacillus glycinifermentans SRCM103574.</title>
        <authorList>
            <person name="Kong H.-J."/>
            <person name="Jeong S.-Y."/>
            <person name="Jeong D.-Y."/>
        </authorList>
    </citation>
    <scope>NUCLEOTIDE SEQUENCE [LARGE SCALE GENOMIC DNA]</scope>
    <source>
        <strain evidence="1 2">SRCM103574</strain>
    </source>
</reference>
<dbReference type="GO" id="GO:0000287">
    <property type="term" value="F:magnesium ion binding"/>
    <property type="evidence" value="ECO:0007669"/>
    <property type="project" value="TreeGrafter"/>
</dbReference>
<dbReference type="PANTHER" id="PTHR10000">
    <property type="entry name" value="PHOSPHOSERINE PHOSPHATASE"/>
    <property type="match status" value="1"/>
</dbReference>
<dbReference type="Pfam" id="PF08282">
    <property type="entry name" value="Hydrolase_3"/>
    <property type="match status" value="1"/>
</dbReference>
<proteinExistence type="predicted"/>
<dbReference type="NCBIfam" id="TIGR01484">
    <property type="entry name" value="HAD-SF-IIB"/>
    <property type="match status" value="1"/>
</dbReference>
<dbReference type="Gene3D" id="3.40.50.1000">
    <property type="entry name" value="HAD superfamily/HAD-like"/>
    <property type="match status" value="1"/>
</dbReference>
<evidence type="ECO:0000313" key="2">
    <source>
        <dbReference type="Proteomes" id="UP000288675"/>
    </source>
</evidence>
<dbReference type="InterPro" id="IPR036412">
    <property type="entry name" value="HAD-like_sf"/>
</dbReference>
<accession>A0AAJ3Z086</accession>
<dbReference type="SUPFAM" id="SSF56784">
    <property type="entry name" value="HAD-like"/>
    <property type="match status" value="1"/>
</dbReference>
<organism evidence="1 2">
    <name type="scientific">Bacillus glycinifermentans</name>
    <dbReference type="NCBI Taxonomy" id="1664069"/>
    <lineage>
        <taxon>Bacteria</taxon>
        <taxon>Bacillati</taxon>
        <taxon>Bacillota</taxon>
        <taxon>Bacilli</taxon>
        <taxon>Bacillales</taxon>
        <taxon>Bacillaceae</taxon>
        <taxon>Bacillus</taxon>
    </lineage>
</organism>
<dbReference type="GO" id="GO:0016791">
    <property type="term" value="F:phosphatase activity"/>
    <property type="evidence" value="ECO:0007669"/>
    <property type="project" value="TreeGrafter"/>
</dbReference>